<dbReference type="PANTHER" id="PTHR46268">
    <property type="entry name" value="STRESS RESPONSE PROTEIN NHAX"/>
    <property type="match status" value="1"/>
</dbReference>
<dbReference type="EMBL" id="PJMW01000002">
    <property type="protein sequence ID" value="PKV81124.1"/>
    <property type="molecule type" value="Genomic_DNA"/>
</dbReference>
<dbReference type="Pfam" id="PF00582">
    <property type="entry name" value="Usp"/>
    <property type="match status" value="1"/>
</dbReference>
<evidence type="ECO:0000313" key="3">
    <source>
        <dbReference type="EMBL" id="PKV81124.1"/>
    </source>
</evidence>
<gene>
    <name evidence="3" type="ORF">ATK86_5581</name>
</gene>
<feature type="domain" description="UspA" evidence="2">
    <location>
        <begin position="39"/>
        <end position="175"/>
    </location>
</feature>
<dbReference type="InterPro" id="IPR006016">
    <property type="entry name" value="UspA"/>
</dbReference>
<dbReference type="Gene3D" id="3.40.50.620">
    <property type="entry name" value="HUPs"/>
    <property type="match status" value="1"/>
</dbReference>
<dbReference type="Proteomes" id="UP000233766">
    <property type="component" value="Unassembled WGS sequence"/>
</dbReference>
<dbReference type="RefSeq" id="WP_170112197.1">
    <property type="nucleotide sequence ID" value="NZ_PJMW01000002.1"/>
</dbReference>
<accession>A0A2N3VHN6</accession>
<reference evidence="3 4" key="1">
    <citation type="submission" date="2017-12" db="EMBL/GenBank/DDBJ databases">
        <title>Sequencing the genomes of 1000 Actinobacteria strains.</title>
        <authorList>
            <person name="Klenk H.-P."/>
        </authorList>
    </citation>
    <scope>NUCLEOTIDE SEQUENCE [LARGE SCALE GENOMIC DNA]</scope>
    <source>
        <strain evidence="3 4">DSM 44489</strain>
    </source>
</reference>
<protein>
    <submittedName>
        <fullName evidence="3">Nucleotide-binding universal stress UspA family protein</fullName>
    </submittedName>
</protein>
<sequence length="175" mass="19028">MSRFRPEQDGDPGDRWHDAAIEQPHAHRDDRERLEGPLIVVGFDTSLASQHALAYAVGAAVRMRAGLLVAYISTLPNPTYLTSTVPMFGDIPFESEADQIAAAHHSATEILHDVAVLWSFTVRTGDAAAQLARLADNNNADVLVVGRTSSWLHRKIGSISARLLSRARCPVTVVP</sequence>
<dbReference type="InterPro" id="IPR014729">
    <property type="entry name" value="Rossmann-like_a/b/a_fold"/>
</dbReference>
<dbReference type="CDD" id="cd00293">
    <property type="entry name" value="USP-like"/>
    <property type="match status" value="1"/>
</dbReference>
<organism evidence="3 4">
    <name type="scientific">Nocardia fluminea</name>
    <dbReference type="NCBI Taxonomy" id="134984"/>
    <lineage>
        <taxon>Bacteria</taxon>
        <taxon>Bacillati</taxon>
        <taxon>Actinomycetota</taxon>
        <taxon>Actinomycetes</taxon>
        <taxon>Mycobacteriales</taxon>
        <taxon>Nocardiaceae</taxon>
        <taxon>Nocardia</taxon>
    </lineage>
</organism>
<evidence type="ECO:0000259" key="2">
    <source>
        <dbReference type="Pfam" id="PF00582"/>
    </source>
</evidence>
<evidence type="ECO:0000313" key="4">
    <source>
        <dbReference type="Proteomes" id="UP000233766"/>
    </source>
</evidence>
<dbReference type="AlphaFoldDB" id="A0A2N3VHN6"/>
<name>A0A2N3VHN6_9NOCA</name>
<comment type="similarity">
    <text evidence="1">Belongs to the universal stress protein A family.</text>
</comment>
<keyword evidence="4" id="KW-1185">Reference proteome</keyword>
<dbReference type="SUPFAM" id="SSF52402">
    <property type="entry name" value="Adenine nucleotide alpha hydrolases-like"/>
    <property type="match status" value="1"/>
</dbReference>
<comment type="caution">
    <text evidence="3">The sequence shown here is derived from an EMBL/GenBank/DDBJ whole genome shotgun (WGS) entry which is preliminary data.</text>
</comment>
<proteinExistence type="inferred from homology"/>
<dbReference type="PANTHER" id="PTHR46268:SF6">
    <property type="entry name" value="UNIVERSAL STRESS PROTEIN UP12"/>
    <property type="match status" value="1"/>
</dbReference>
<evidence type="ECO:0000256" key="1">
    <source>
        <dbReference type="ARBA" id="ARBA00008791"/>
    </source>
</evidence>